<keyword evidence="1" id="KW-0175">Coiled coil</keyword>
<keyword evidence="4" id="KW-1185">Reference proteome</keyword>
<feature type="compositionally biased region" description="Basic and acidic residues" evidence="2">
    <location>
        <begin position="21"/>
        <end position="33"/>
    </location>
</feature>
<dbReference type="RefSeq" id="WP_020834701.1">
    <property type="nucleotide sequence ID" value="NC_021846.1"/>
</dbReference>
<gene>
    <name evidence="3" type="ORF">STAIW_v1c09760</name>
</gene>
<dbReference type="AlphaFoldDB" id="S5M0N2"/>
<evidence type="ECO:0000256" key="2">
    <source>
        <dbReference type="SAM" id="MobiDB-lite"/>
    </source>
</evidence>
<protein>
    <submittedName>
        <fullName evidence="3">Uncharacterized protein</fullName>
    </submittedName>
</protein>
<dbReference type="Proteomes" id="UP000014984">
    <property type="component" value="Chromosome"/>
</dbReference>
<name>S5M0N2_9MOLU</name>
<feature type="coiled-coil region" evidence="1">
    <location>
        <begin position="72"/>
        <end position="120"/>
    </location>
</feature>
<dbReference type="KEGG" id="stai:STAIW_v1c09760"/>
<feature type="region of interest" description="Disordered" evidence="2">
    <location>
        <begin position="203"/>
        <end position="231"/>
    </location>
</feature>
<reference evidence="3 4" key="1">
    <citation type="journal article" date="2013" name="Genome Biol. Evol.">
        <title>Comparison of metabolic capacities and inference of gene content evolution in mosquito-associated Spiroplasma diminutum and S. taiwanense.</title>
        <authorList>
            <person name="Lo W.S."/>
            <person name="Ku C."/>
            <person name="Chen L.L."/>
            <person name="Chang T.H."/>
            <person name="Kuo C.H."/>
        </authorList>
    </citation>
    <scope>NUCLEOTIDE SEQUENCE [LARGE SCALE GENOMIC DNA]</scope>
    <source>
        <strain evidence="3">CT-1</strain>
    </source>
</reference>
<evidence type="ECO:0000313" key="3">
    <source>
        <dbReference type="EMBL" id="AGR41562.1"/>
    </source>
</evidence>
<dbReference type="EMBL" id="CP005074">
    <property type="protein sequence ID" value="AGR41562.1"/>
    <property type="molecule type" value="Genomic_DNA"/>
</dbReference>
<organism evidence="3 4">
    <name type="scientific">Spiroplasma taiwanense CT-1</name>
    <dbReference type="NCBI Taxonomy" id="1276220"/>
    <lineage>
        <taxon>Bacteria</taxon>
        <taxon>Bacillati</taxon>
        <taxon>Mycoplasmatota</taxon>
        <taxon>Mollicutes</taxon>
        <taxon>Entomoplasmatales</taxon>
        <taxon>Spiroplasmataceae</taxon>
        <taxon>Spiroplasma</taxon>
    </lineage>
</organism>
<dbReference type="PATRIC" id="fig|1276220.3.peg.995"/>
<dbReference type="STRING" id="1276220.STAIW_v1c09760"/>
<accession>S5M0N2</accession>
<feature type="compositionally biased region" description="Basic and acidic residues" evidence="2">
    <location>
        <begin position="209"/>
        <end position="231"/>
    </location>
</feature>
<proteinExistence type="predicted"/>
<dbReference type="OrthoDB" id="389357at2"/>
<dbReference type="HOGENOM" id="CLU_1146619_0_0_14"/>
<evidence type="ECO:0000256" key="1">
    <source>
        <dbReference type="SAM" id="Coils"/>
    </source>
</evidence>
<sequence length="231" mass="27436">MNNENQNNVDSLQTKNNQNEQAKKRLDEIKKSNEIMGKNSESSNFFIPKRKNTNLDLESNSEIIKPRKRKNLPFTEEQKKEIEETVSNVKQEFKDIEIQNKMLEKKLVKEEQKLTKLIYKTSKKISNLLDKNKEDELEKTLELQDEYFSALEKIQDDIDTIVLGEANISLQQRRKHIYNNAYNAETERARRIIEMRKNRDMAWSNQIKSDSKKESPREVKSWKERLGLDDD</sequence>
<feature type="region of interest" description="Disordered" evidence="2">
    <location>
        <begin position="1"/>
        <end position="47"/>
    </location>
</feature>
<feature type="compositionally biased region" description="Polar residues" evidence="2">
    <location>
        <begin position="1"/>
        <end position="20"/>
    </location>
</feature>
<evidence type="ECO:0000313" key="4">
    <source>
        <dbReference type="Proteomes" id="UP000014984"/>
    </source>
</evidence>